<dbReference type="Proteomes" id="UP001595548">
    <property type="component" value="Unassembled WGS sequence"/>
</dbReference>
<protein>
    <submittedName>
        <fullName evidence="2">Baseplate J/gp47 family protein</fullName>
    </submittedName>
</protein>
<dbReference type="EMBL" id="JBHRTL010000006">
    <property type="protein sequence ID" value="MFC3155253.1"/>
    <property type="molecule type" value="Genomic_DNA"/>
</dbReference>
<evidence type="ECO:0000259" key="1">
    <source>
        <dbReference type="Pfam" id="PF04865"/>
    </source>
</evidence>
<reference evidence="3" key="1">
    <citation type="journal article" date="2019" name="Int. J. Syst. Evol. Microbiol.">
        <title>The Global Catalogue of Microorganisms (GCM) 10K type strain sequencing project: providing services to taxonomists for standard genome sequencing and annotation.</title>
        <authorList>
            <consortium name="The Broad Institute Genomics Platform"/>
            <consortium name="The Broad Institute Genome Sequencing Center for Infectious Disease"/>
            <person name="Wu L."/>
            <person name="Ma J."/>
        </authorList>
    </citation>
    <scope>NUCLEOTIDE SEQUENCE [LARGE SCALE GENOMIC DNA]</scope>
    <source>
        <strain evidence="3">KCTC 52141</strain>
    </source>
</reference>
<gene>
    <name evidence="2" type="ORF">ACFOEB_08575</name>
</gene>
<name>A0ABV7HMY0_9GAMM</name>
<comment type="caution">
    <text evidence="2">The sequence shown here is derived from an EMBL/GenBank/DDBJ whole genome shotgun (WGS) entry which is preliminary data.</text>
</comment>
<proteinExistence type="predicted"/>
<dbReference type="Pfam" id="PF04865">
    <property type="entry name" value="Baseplate_J"/>
    <property type="match status" value="1"/>
</dbReference>
<dbReference type="RefSeq" id="WP_382415856.1">
    <property type="nucleotide sequence ID" value="NZ_AP031500.1"/>
</dbReference>
<dbReference type="InterPro" id="IPR052399">
    <property type="entry name" value="Phage_Baseplate_Assmbl_Protein"/>
</dbReference>
<accession>A0ABV7HMY0</accession>
<evidence type="ECO:0000313" key="3">
    <source>
        <dbReference type="Proteomes" id="UP001595548"/>
    </source>
</evidence>
<dbReference type="InterPro" id="IPR006949">
    <property type="entry name" value="Barrel_Baseplate_J-like"/>
</dbReference>
<keyword evidence="3" id="KW-1185">Reference proteome</keyword>
<dbReference type="PANTHER" id="PTHR37829:SF3">
    <property type="entry name" value="PROTEIN JAYE-RELATED"/>
    <property type="match status" value="1"/>
</dbReference>
<dbReference type="PANTHER" id="PTHR37829">
    <property type="entry name" value="PHAGE-LIKE ELEMENT PBSX PROTEIN XKDT"/>
    <property type="match status" value="1"/>
</dbReference>
<feature type="domain" description="Baseplate protein J-like barrel" evidence="1">
    <location>
        <begin position="108"/>
        <end position="194"/>
    </location>
</feature>
<sequence>MSDYNHKRDFETMLADSGMPVTEQAATAHWEQKLTDAGSVVSNTSSVSPFWRLISAIITQPLLWLVQSIVTTWLPNSFVKTAKGPALDILAWAMNIERQAAQAAVGQVKFSRSNASAVQIIPAGTVIETSPIGGVVYRVATTQEATLNTGQTSIYVNVQAEGVGAAHNLPGGYYAILPSPLGGGVTAINTGAWLTSPGTDKETDDDLRERVRNRFAAVNQWHVDATYIAMVTDFSGVQIRNVFIEKDAPRGPGTANIYILFDTGEPSPSFLNSIQNYIMDGENHGHGDDIRLLAMPKQYLSLTVDVWPQPTLSDAEKVQLKNDIEQMIRAAFRENTNYEVTTTQPNSRFSMSRLGQELHDKFPGILDMDFATDRLVNGWFVYRLSYLQVRFNA</sequence>
<evidence type="ECO:0000313" key="2">
    <source>
        <dbReference type="EMBL" id="MFC3155253.1"/>
    </source>
</evidence>
<organism evidence="2 3">
    <name type="scientific">Gilvimarinus japonicus</name>
    <dbReference type="NCBI Taxonomy" id="1796469"/>
    <lineage>
        <taxon>Bacteria</taxon>
        <taxon>Pseudomonadati</taxon>
        <taxon>Pseudomonadota</taxon>
        <taxon>Gammaproteobacteria</taxon>
        <taxon>Cellvibrionales</taxon>
        <taxon>Cellvibrionaceae</taxon>
        <taxon>Gilvimarinus</taxon>
    </lineage>
</organism>